<dbReference type="InterPro" id="IPR036390">
    <property type="entry name" value="WH_DNA-bd_sf"/>
</dbReference>
<evidence type="ECO:0000313" key="7">
    <source>
        <dbReference type="Proteomes" id="UP000996601"/>
    </source>
</evidence>
<keyword evidence="3" id="KW-0238">DNA-binding</keyword>
<dbReference type="InterPro" id="IPR005119">
    <property type="entry name" value="LysR_subst-bd"/>
</dbReference>
<evidence type="ECO:0000313" key="6">
    <source>
        <dbReference type="EMBL" id="MCQ4629509.1"/>
    </source>
</evidence>
<feature type="domain" description="HTH lysR-type" evidence="5">
    <location>
        <begin position="1"/>
        <end position="59"/>
    </location>
</feature>
<gene>
    <name evidence="6" type="ORF">GB927_005630</name>
</gene>
<name>A0ABT1R2W0_9HYPH</name>
<dbReference type="PRINTS" id="PR00039">
    <property type="entry name" value="HTHLYSR"/>
</dbReference>
<comment type="similarity">
    <text evidence="1">Belongs to the LysR transcriptional regulatory family.</text>
</comment>
<dbReference type="EMBL" id="WHSB02000002">
    <property type="protein sequence ID" value="MCQ4629509.1"/>
    <property type="molecule type" value="Genomic_DNA"/>
</dbReference>
<keyword evidence="7" id="KW-1185">Reference proteome</keyword>
<reference evidence="6" key="1">
    <citation type="submission" date="2021-07" db="EMBL/GenBank/DDBJ databases">
        <title>Shinella sp. nov., a novel member of the genus Shinella from water.</title>
        <authorList>
            <person name="Deng Y."/>
        </authorList>
    </citation>
    <scope>NUCLEOTIDE SEQUENCE</scope>
    <source>
        <strain evidence="6">CPCC 100929</strain>
    </source>
</reference>
<accession>A0ABT1R2W0</accession>
<dbReference type="InterPro" id="IPR000847">
    <property type="entry name" value="LysR_HTH_N"/>
</dbReference>
<dbReference type="Proteomes" id="UP000996601">
    <property type="component" value="Unassembled WGS sequence"/>
</dbReference>
<evidence type="ECO:0000256" key="1">
    <source>
        <dbReference type="ARBA" id="ARBA00009437"/>
    </source>
</evidence>
<dbReference type="SUPFAM" id="SSF46785">
    <property type="entry name" value="Winged helix' DNA-binding domain"/>
    <property type="match status" value="1"/>
</dbReference>
<dbReference type="PANTHER" id="PTHR30537">
    <property type="entry name" value="HTH-TYPE TRANSCRIPTIONAL REGULATOR"/>
    <property type="match status" value="1"/>
</dbReference>
<dbReference type="Pfam" id="PF03466">
    <property type="entry name" value="LysR_substrate"/>
    <property type="match status" value="1"/>
</dbReference>
<dbReference type="InterPro" id="IPR058163">
    <property type="entry name" value="LysR-type_TF_proteobact-type"/>
</dbReference>
<dbReference type="Gene3D" id="1.10.10.10">
    <property type="entry name" value="Winged helix-like DNA-binding domain superfamily/Winged helix DNA-binding domain"/>
    <property type="match status" value="1"/>
</dbReference>
<proteinExistence type="inferred from homology"/>
<evidence type="ECO:0000256" key="4">
    <source>
        <dbReference type="ARBA" id="ARBA00023163"/>
    </source>
</evidence>
<organism evidence="6 7">
    <name type="scientific">Shinella lacus</name>
    <dbReference type="NCBI Taxonomy" id="2654216"/>
    <lineage>
        <taxon>Bacteria</taxon>
        <taxon>Pseudomonadati</taxon>
        <taxon>Pseudomonadota</taxon>
        <taxon>Alphaproteobacteria</taxon>
        <taxon>Hyphomicrobiales</taxon>
        <taxon>Rhizobiaceae</taxon>
        <taxon>Shinella</taxon>
    </lineage>
</organism>
<keyword evidence="2" id="KW-0805">Transcription regulation</keyword>
<evidence type="ECO:0000256" key="2">
    <source>
        <dbReference type="ARBA" id="ARBA00023015"/>
    </source>
</evidence>
<sequence length="302" mass="32583">MDIVSALRTFLRVAETSSFSAAAQDLHLTQPAVSRQISALEARLNVRLLHRTTSALALTAEGERIIPMALRVLEAVDELGDSLGQDAATLTGNVKLSVPAPLGLFLADRVESLLARHPGLSVELIFKEDASDLVQDGIDLEVRIGPVSDNGLICRRIGWTTAFLVASPAYLATCCPPTVLEDLTDHACICYQRAGDNRAWSFSDGACDVAVRITPRLIAHNAVAVHRATVAGAGLSVLSHILALPDMQSGRLVEVMPDFRPTRLPISVVYPSRRNMPLRTKVVLEFLAEAVHDDPLMRASEA</sequence>
<protein>
    <submittedName>
        <fullName evidence="6">LysR family transcriptional regulator</fullName>
    </submittedName>
</protein>
<evidence type="ECO:0000256" key="3">
    <source>
        <dbReference type="ARBA" id="ARBA00023125"/>
    </source>
</evidence>
<dbReference type="SUPFAM" id="SSF53850">
    <property type="entry name" value="Periplasmic binding protein-like II"/>
    <property type="match status" value="1"/>
</dbReference>
<keyword evidence="4" id="KW-0804">Transcription</keyword>
<comment type="caution">
    <text evidence="6">The sequence shown here is derived from an EMBL/GenBank/DDBJ whole genome shotgun (WGS) entry which is preliminary data.</text>
</comment>
<dbReference type="Gene3D" id="3.40.190.290">
    <property type="match status" value="1"/>
</dbReference>
<evidence type="ECO:0000259" key="5">
    <source>
        <dbReference type="PROSITE" id="PS50931"/>
    </source>
</evidence>
<dbReference type="Pfam" id="PF00126">
    <property type="entry name" value="HTH_1"/>
    <property type="match status" value="1"/>
</dbReference>
<dbReference type="InterPro" id="IPR036388">
    <property type="entry name" value="WH-like_DNA-bd_sf"/>
</dbReference>
<dbReference type="PANTHER" id="PTHR30537:SF5">
    <property type="entry name" value="HTH-TYPE TRANSCRIPTIONAL ACTIVATOR TTDR-RELATED"/>
    <property type="match status" value="1"/>
</dbReference>
<dbReference type="RefSeq" id="WP_256115668.1">
    <property type="nucleotide sequence ID" value="NZ_WHSB02000002.1"/>
</dbReference>
<dbReference type="PROSITE" id="PS50931">
    <property type="entry name" value="HTH_LYSR"/>
    <property type="match status" value="1"/>
</dbReference>
<dbReference type="CDD" id="cd08422">
    <property type="entry name" value="PBP2_CrgA_like"/>
    <property type="match status" value="1"/>
</dbReference>